<feature type="domain" description="GGDEF" evidence="5">
    <location>
        <begin position="244"/>
        <end position="373"/>
    </location>
</feature>
<dbReference type="PROSITE" id="PS50887">
    <property type="entry name" value="GGDEF"/>
    <property type="match status" value="1"/>
</dbReference>
<accession>A0A1X7DSM3</accession>
<organism evidence="6 7">
    <name type="scientific">Desulfovibrio gilichinskyi</name>
    <dbReference type="NCBI Taxonomy" id="1519643"/>
    <lineage>
        <taxon>Bacteria</taxon>
        <taxon>Pseudomonadati</taxon>
        <taxon>Thermodesulfobacteriota</taxon>
        <taxon>Desulfovibrionia</taxon>
        <taxon>Desulfovibrionales</taxon>
        <taxon>Desulfovibrionaceae</taxon>
        <taxon>Desulfovibrio</taxon>
    </lineage>
</organism>
<dbReference type="NCBIfam" id="TIGR00254">
    <property type="entry name" value="GGDEF"/>
    <property type="match status" value="1"/>
</dbReference>
<dbReference type="CDD" id="cd01949">
    <property type="entry name" value="GGDEF"/>
    <property type="match status" value="1"/>
</dbReference>
<dbReference type="OrthoDB" id="5457582at2"/>
<keyword evidence="3" id="KW-0812">Transmembrane</keyword>
<evidence type="ECO:0000256" key="3">
    <source>
        <dbReference type="SAM" id="Phobius"/>
    </source>
</evidence>
<name>A0A1X7DSM3_9BACT</name>
<dbReference type="PANTHER" id="PTHR45138">
    <property type="entry name" value="REGULATORY COMPONENTS OF SENSORY TRANSDUCTION SYSTEM"/>
    <property type="match status" value="1"/>
</dbReference>
<dbReference type="SMART" id="SM00267">
    <property type="entry name" value="GGDEF"/>
    <property type="match status" value="1"/>
</dbReference>
<dbReference type="SMART" id="SM00304">
    <property type="entry name" value="HAMP"/>
    <property type="match status" value="1"/>
</dbReference>
<dbReference type="FunFam" id="3.30.70.270:FF:000001">
    <property type="entry name" value="Diguanylate cyclase domain protein"/>
    <property type="match status" value="1"/>
</dbReference>
<dbReference type="InterPro" id="IPR000160">
    <property type="entry name" value="GGDEF_dom"/>
</dbReference>
<keyword evidence="3" id="KW-0472">Membrane</keyword>
<dbReference type="AlphaFoldDB" id="A0A1X7DSM3"/>
<dbReference type="InterPro" id="IPR029787">
    <property type="entry name" value="Nucleotide_cyclase"/>
</dbReference>
<dbReference type="Gene3D" id="3.30.70.270">
    <property type="match status" value="1"/>
</dbReference>
<proteinExistence type="predicted"/>
<dbReference type="EMBL" id="FWZU01000003">
    <property type="protein sequence ID" value="SMF20685.1"/>
    <property type="molecule type" value="Genomic_DNA"/>
</dbReference>
<dbReference type="GO" id="GO:0052621">
    <property type="term" value="F:diguanylate cyclase activity"/>
    <property type="evidence" value="ECO:0007669"/>
    <property type="project" value="UniProtKB-EC"/>
</dbReference>
<dbReference type="SUPFAM" id="SSF55073">
    <property type="entry name" value="Nucleotide cyclase"/>
    <property type="match status" value="1"/>
</dbReference>
<dbReference type="InterPro" id="IPR043128">
    <property type="entry name" value="Rev_trsase/Diguanyl_cyclase"/>
</dbReference>
<keyword evidence="7" id="KW-1185">Reference proteome</keyword>
<evidence type="ECO:0000259" key="5">
    <source>
        <dbReference type="PROSITE" id="PS50887"/>
    </source>
</evidence>
<dbReference type="EC" id="2.7.7.65" evidence="1"/>
<dbReference type="Proteomes" id="UP000192906">
    <property type="component" value="Unassembled WGS sequence"/>
</dbReference>
<dbReference type="Pfam" id="PF00990">
    <property type="entry name" value="GGDEF"/>
    <property type="match status" value="1"/>
</dbReference>
<evidence type="ECO:0000313" key="6">
    <source>
        <dbReference type="EMBL" id="SMF20685.1"/>
    </source>
</evidence>
<dbReference type="InterPro" id="IPR003660">
    <property type="entry name" value="HAMP_dom"/>
</dbReference>
<dbReference type="Pfam" id="PF00672">
    <property type="entry name" value="HAMP"/>
    <property type="match status" value="1"/>
</dbReference>
<dbReference type="STRING" id="1519643.SAMN06295933_2282"/>
<evidence type="ECO:0000256" key="1">
    <source>
        <dbReference type="ARBA" id="ARBA00012528"/>
    </source>
</evidence>
<dbReference type="Gene3D" id="6.10.340.10">
    <property type="match status" value="1"/>
</dbReference>
<evidence type="ECO:0000256" key="2">
    <source>
        <dbReference type="ARBA" id="ARBA00034247"/>
    </source>
</evidence>
<gene>
    <name evidence="6" type="ORF">SAMN06295933_2282</name>
</gene>
<dbReference type="InterPro" id="IPR050469">
    <property type="entry name" value="Diguanylate_Cyclase"/>
</dbReference>
<reference evidence="7" key="1">
    <citation type="submission" date="2017-04" db="EMBL/GenBank/DDBJ databases">
        <authorList>
            <person name="Varghese N."/>
            <person name="Submissions S."/>
        </authorList>
    </citation>
    <scope>NUCLEOTIDE SEQUENCE [LARGE SCALE GENOMIC DNA]</scope>
    <source>
        <strain evidence="7">K3S</strain>
    </source>
</reference>
<dbReference type="CDD" id="cd06225">
    <property type="entry name" value="HAMP"/>
    <property type="match status" value="1"/>
</dbReference>
<protein>
    <recommendedName>
        <fullName evidence="1">diguanylate cyclase</fullName>
        <ecNumber evidence="1">2.7.7.65</ecNumber>
    </recommendedName>
</protein>
<dbReference type="SUPFAM" id="SSF158472">
    <property type="entry name" value="HAMP domain-like"/>
    <property type="match status" value="1"/>
</dbReference>
<dbReference type="PROSITE" id="PS50885">
    <property type="entry name" value="HAMP"/>
    <property type="match status" value="1"/>
</dbReference>
<feature type="transmembrane region" description="Helical" evidence="3">
    <location>
        <begin position="135"/>
        <end position="156"/>
    </location>
</feature>
<dbReference type="GO" id="GO:0016020">
    <property type="term" value="C:membrane"/>
    <property type="evidence" value="ECO:0007669"/>
    <property type="project" value="InterPro"/>
</dbReference>
<comment type="catalytic activity">
    <reaction evidence="2">
        <text>2 GTP = 3',3'-c-di-GMP + 2 diphosphate</text>
        <dbReference type="Rhea" id="RHEA:24898"/>
        <dbReference type="ChEBI" id="CHEBI:33019"/>
        <dbReference type="ChEBI" id="CHEBI:37565"/>
        <dbReference type="ChEBI" id="CHEBI:58805"/>
        <dbReference type="EC" id="2.7.7.65"/>
    </reaction>
</comment>
<evidence type="ECO:0000259" key="4">
    <source>
        <dbReference type="PROSITE" id="PS50885"/>
    </source>
</evidence>
<dbReference type="GO" id="GO:0007165">
    <property type="term" value="P:signal transduction"/>
    <property type="evidence" value="ECO:0007669"/>
    <property type="project" value="InterPro"/>
</dbReference>
<evidence type="ECO:0000313" key="7">
    <source>
        <dbReference type="Proteomes" id="UP000192906"/>
    </source>
</evidence>
<dbReference type="PANTHER" id="PTHR45138:SF9">
    <property type="entry name" value="DIGUANYLATE CYCLASE DGCM-RELATED"/>
    <property type="match status" value="1"/>
</dbReference>
<keyword evidence="3" id="KW-1133">Transmembrane helix</keyword>
<sequence length="374" mass="42318">MVLLLGLFLPLVTGMIITLEQERIRLEKKLSEFHRGTIKTLAIDTQDAMLSFSPEEVRNIASSLLKDERIVSIEVFSKLFDVYLLRVSKETPDHQFDSASLREEIVKDGEILGYVQVKIDKGWVIPRIKTYLNHIIILFSSMFLSTLLLVIPVIYYKILKPLTRLTKQAEILSKGELGIACEWQGKDELAMLGNTLDDMRSKLNANFNLMKEMAVTDELTGLPNRHGFYADIEKIMHLSKRYKRPLSIAIFDLDHFKIVNDTFGHGVGDDVLKEFARLIRSRIRKADLFARIGGEEFVMVMPETSIEAAKLFLNEVREAISANPFAHGETVTASIGVTEYSGNEQLDQLLEAADIALYKAKNNGRNQVVVELTA</sequence>
<feature type="domain" description="HAMP" evidence="4">
    <location>
        <begin position="156"/>
        <end position="208"/>
    </location>
</feature>